<dbReference type="PATRIC" id="fig|1231190.3.peg.2748"/>
<dbReference type="GO" id="GO:0042910">
    <property type="term" value="F:xenobiotic transmembrane transporter activity"/>
    <property type="evidence" value="ECO:0007669"/>
    <property type="project" value="InterPro"/>
</dbReference>
<keyword evidence="5" id="KW-1003">Cell membrane</keyword>
<proteinExistence type="inferred from homology"/>
<dbReference type="NCBIfam" id="TIGR00797">
    <property type="entry name" value="matE"/>
    <property type="match status" value="1"/>
</dbReference>
<evidence type="ECO:0000313" key="11">
    <source>
        <dbReference type="EMBL" id="EKF42037.1"/>
    </source>
</evidence>
<comment type="subcellular location">
    <subcellularLocation>
        <location evidence="1">Cell inner membrane</location>
        <topology evidence="1">Multi-pass membrane protein</topology>
    </subcellularLocation>
</comment>
<dbReference type="eggNOG" id="COG0534">
    <property type="taxonomic scope" value="Bacteria"/>
</dbReference>
<feature type="transmembrane region" description="Helical" evidence="10">
    <location>
        <begin position="61"/>
        <end position="84"/>
    </location>
</feature>
<evidence type="ECO:0000256" key="6">
    <source>
        <dbReference type="ARBA" id="ARBA00022692"/>
    </source>
</evidence>
<dbReference type="PIRSF" id="PIRSF006603">
    <property type="entry name" value="DinF"/>
    <property type="match status" value="1"/>
</dbReference>
<evidence type="ECO:0000256" key="1">
    <source>
        <dbReference type="ARBA" id="ARBA00004429"/>
    </source>
</evidence>
<comment type="similarity">
    <text evidence="2">Belongs to the multi antimicrobial extrusion (MATE) (TC 2.A.66.1) family. MepA subfamily.</text>
</comment>
<dbReference type="InterPro" id="IPR045070">
    <property type="entry name" value="MATE_MepA-like"/>
</dbReference>
<keyword evidence="6 10" id="KW-0812">Transmembrane</keyword>
<dbReference type="PANTHER" id="PTHR43823">
    <property type="entry name" value="SPORULATION PROTEIN YKVU"/>
    <property type="match status" value="1"/>
</dbReference>
<evidence type="ECO:0000256" key="8">
    <source>
        <dbReference type="ARBA" id="ARBA00023136"/>
    </source>
</evidence>
<sequence length="475" mass="50205">MSSHIEAANPFTHGSLGAVYARTALPIVFVMSMNGLLAVVDAVFLGVYVGPDALGAVTLMFPLYMLIVALASLVASGMSSLLARDLGARRFSEAQAVFSGAHGLALAISACLIVLFLSFGERLVLLLADGSIPLSEMGRSYLGIVIFLSPVLFVLAINSDALRNEGRVGLMAAMSLLVSLANIGFNFVLIVLLHMGVAGSAYGTVMAQFLALAIILAFRLVGQTRLRPSALLHHRLTAWWPRILALGAPQSLNLLGIALGSATIITALQIVGSQTYEATVSAYGVITRIMTFVFLPLMGLSQAQQSITGNNYGAGLWRRSDDSLRLGVAIAFLYCATVEIVLMSYANPIGRLFVDDLEVASEVGRIMPVMVAMFFATGPLLMVATYFQAIGDAGRAAILGLSKPYLFAIPLTFILPLAFAEPGIWMAGPAAEMLLLGLTAIVLRHTARHRKLGWGVFTAPSAVQGAATADAWDGS</sequence>
<evidence type="ECO:0000256" key="5">
    <source>
        <dbReference type="ARBA" id="ARBA00022475"/>
    </source>
</evidence>
<evidence type="ECO:0000313" key="12">
    <source>
        <dbReference type="Proteomes" id="UP000007374"/>
    </source>
</evidence>
<feature type="transmembrane region" description="Helical" evidence="10">
    <location>
        <begin position="396"/>
        <end position="418"/>
    </location>
</feature>
<keyword evidence="9" id="KW-0046">Antibiotic resistance</keyword>
<keyword evidence="4" id="KW-0813">Transport</keyword>
<dbReference type="AlphaFoldDB" id="K2PLR3"/>
<feature type="transmembrane region" description="Helical" evidence="10">
    <location>
        <begin position="280"/>
        <end position="300"/>
    </location>
</feature>
<dbReference type="GO" id="GO:0005886">
    <property type="term" value="C:plasma membrane"/>
    <property type="evidence" value="ECO:0007669"/>
    <property type="project" value="UniProtKB-SubCell"/>
</dbReference>
<dbReference type="EMBL" id="AMSI01000008">
    <property type="protein sequence ID" value="EKF42037.1"/>
    <property type="molecule type" value="Genomic_DNA"/>
</dbReference>
<dbReference type="InterPro" id="IPR051327">
    <property type="entry name" value="MATE_MepA_subfamily"/>
</dbReference>
<dbReference type="GO" id="GO:0015297">
    <property type="term" value="F:antiporter activity"/>
    <property type="evidence" value="ECO:0007669"/>
    <property type="project" value="InterPro"/>
</dbReference>
<feature type="transmembrane region" description="Helical" evidence="10">
    <location>
        <begin position="24"/>
        <end position="49"/>
    </location>
</feature>
<evidence type="ECO:0000256" key="2">
    <source>
        <dbReference type="ARBA" id="ARBA00008417"/>
    </source>
</evidence>
<gene>
    <name evidence="11" type="ORF">NA8A_13230</name>
</gene>
<dbReference type="InterPro" id="IPR048279">
    <property type="entry name" value="MdtK-like"/>
</dbReference>
<feature type="transmembrane region" description="Helical" evidence="10">
    <location>
        <begin position="140"/>
        <end position="158"/>
    </location>
</feature>
<comment type="caution">
    <text evidence="11">The sequence shown here is derived from an EMBL/GenBank/DDBJ whole genome shotgun (WGS) entry which is preliminary data.</text>
</comment>
<feature type="transmembrane region" description="Helical" evidence="10">
    <location>
        <begin position="424"/>
        <end position="443"/>
    </location>
</feature>
<feature type="transmembrane region" description="Helical" evidence="10">
    <location>
        <begin position="170"/>
        <end position="195"/>
    </location>
</feature>
<name>K2PLR3_9HYPH</name>
<dbReference type="Pfam" id="PF01554">
    <property type="entry name" value="MatE"/>
    <property type="match status" value="2"/>
</dbReference>
<organism evidence="11 12">
    <name type="scientific">Nitratireductor indicus C115</name>
    <dbReference type="NCBI Taxonomy" id="1231190"/>
    <lineage>
        <taxon>Bacteria</taxon>
        <taxon>Pseudomonadati</taxon>
        <taxon>Pseudomonadota</taxon>
        <taxon>Alphaproteobacteria</taxon>
        <taxon>Hyphomicrobiales</taxon>
        <taxon>Phyllobacteriaceae</taxon>
        <taxon>Nitratireductor</taxon>
    </lineage>
</organism>
<keyword evidence="7 10" id="KW-1133">Transmembrane helix</keyword>
<dbReference type="InterPro" id="IPR002528">
    <property type="entry name" value="MATE_fam"/>
</dbReference>
<feature type="transmembrane region" description="Helical" evidence="10">
    <location>
        <begin position="326"/>
        <end position="346"/>
    </location>
</feature>
<dbReference type="CDD" id="cd13143">
    <property type="entry name" value="MATE_MepA_like"/>
    <property type="match status" value="1"/>
</dbReference>
<evidence type="ECO:0000256" key="3">
    <source>
        <dbReference type="ARBA" id="ARBA00022106"/>
    </source>
</evidence>
<evidence type="ECO:0000256" key="10">
    <source>
        <dbReference type="SAM" id="Phobius"/>
    </source>
</evidence>
<feature type="transmembrane region" description="Helical" evidence="10">
    <location>
        <begin position="96"/>
        <end position="120"/>
    </location>
</feature>
<evidence type="ECO:0000256" key="4">
    <source>
        <dbReference type="ARBA" id="ARBA00022448"/>
    </source>
</evidence>
<feature type="transmembrane region" description="Helical" evidence="10">
    <location>
        <begin position="201"/>
        <end position="222"/>
    </location>
</feature>
<dbReference type="RefSeq" id="WP_009450822.1">
    <property type="nucleotide sequence ID" value="NZ_AMSI01000008.1"/>
</dbReference>
<dbReference type="OrthoDB" id="9806302at2"/>
<feature type="transmembrane region" description="Helical" evidence="10">
    <location>
        <begin position="366"/>
        <end position="389"/>
    </location>
</feature>
<protein>
    <recommendedName>
        <fullName evidence="3">Multidrug export protein MepA</fullName>
    </recommendedName>
</protein>
<dbReference type="Proteomes" id="UP000007374">
    <property type="component" value="Unassembled WGS sequence"/>
</dbReference>
<dbReference type="PANTHER" id="PTHR43823:SF3">
    <property type="entry name" value="MULTIDRUG EXPORT PROTEIN MEPA"/>
    <property type="match status" value="1"/>
</dbReference>
<dbReference type="GO" id="GO:0046677">
    <property type="term" value="P:response to antibiotic"/>
    <property type="evidence" value="ECO:0007669"/>
    <property type="project" value="UniProtKB-KW"/>
</dbReference>
<accession>K2PLR3</accession>
<reference evidence="11 12" key="1">
    <citation type="journal article" date="2012" name="J. Bacteriol.">
        <title>Genome Sequence of Nitratireductor indicus Type Strain C115.</title>
        <authorList>
            <person name="Lai Q."/>
            <person name="Li G."/>
            <person name="Yu Z."/>
            <person name="Shao Z."/>
        </authorList>
    </citation>
    <scope>NUCLEOTIDE SEQUENCE [LARGE SCALE GENOMIC DNA]</scope>
    <source>
        <strain evidence="11 12">C115</strain>
    </source>
</reference>
<feature type="transmembrane region" description="Helical" evidence="10">
    <location>
        <begin position="243"/>
        <end position="268"/>
    </location>
</feature>
<keyword evidence="8 10" id="KW-0472">Membrane</keyword>
<evidence type="ECO:0000256" key="7">
    <source>
        <dbReference type="ARBA" id="ARBA00022989"/>
    </source>
</evidence>
<dbReference type="STRING" id="721133.SAMN05216176_10480"/>
<evidence type="ECO:0000256" key="9">
    <source>
        <dbReference type="ARBA" id="ARBA00023251"/>
    </source>
</evidence>
<keyword evidence="12" id="KW-1185">Reference proteome</keyword>